<keyword evidence="2" id="KW-1185">Reference proteome</keyword>
<evidence type="ECO:0000313" key="1">
    <source>
        <dbReference type="EMBL" id="CAG8816086.1"/>
    </source>
</evidence>
<feature type="non-terminal residue" evidence="1">
    <location>
        <position position="1"/>
    </location>
</feature>
<protein>
    <submittedName>
        <fullName evidence="1">19716_t:CDS:1</fullName>
    </submittedName>
</protein>
<reference evidence="1" key="1">
    <citation type="submission" date="2021-06" db="EMBL/GenBank/DDBJ databases">
        <authorList>
            <person name="Kallberg Y."/>
            <person name="Tangrot J."/>
            <person name="Rosling A."/>
        </authorList>
    </citation>
    <scope>NUCLEOTIDE SEQUENCE</scope>
    <source>
        <strain evidence="1">MA461A</strain>
    </source>
</reference>
<gene>
    <name evidence="1" type="ORF">RPERSI_LOCUS24375</name>
</gene>
<accession>A0ACA9RXA4</accession>
<comment type="caution">
    <text evidence="1">The sequence shown here is derived from an EMBL/GenBank/DDBJ whole genome shotgun (WGS) entry which is preliminary data.</text>
</comment>
<name>A0ACA9RXA4_9GLOM</name>
<dbReference type="EMBL" id="CAJVQC010078108">
    <property type="protein sequence ID" value="CAG8816086.1"/>
    <property type="molecule type" value="Genomic_DNA"/>
</dbReference>
<sequence length="243" mass="26755">SKEHPNFIKRSKTVQSILLCVVLLGSSLVMSDGLLTPAISVISAVEGMAVPVPSLTPAIVPISCVIIFILFMVQRFGTAKVGNLFAPIVSLWFISIASVGIWNITYYPEILRAYNPYYAINYFIRNKGDGFIDLGGVLLAITGVEALYADLGHFNRQAIQISFPFFVYIPLVLVYTGQAARLVLDPALVSNTFWLTTPTNPVIYWIIFVLAIFATIIASQAMISATFSLIYQSMQLDCFPNVK</sequence>
<proteinExistence type="predicted"/>
<evidence type="ECO:0000313" key="2">
    <source>
        <dbReference type="Proteomes" id="UP000789920"/>
    </source>
</evidence>
<dbReference type="Proteomes" id="UP000789920">
    <property type="component" value="Unassembled WGS sequence"/>
</dbReference>
<organism evidence="1 2">
    <name type="scientific">Racocetra persica</name>
    <dbReference type="NCBI Taxonomy" id="160502"/>
    <lineage>
        <taxon>Eukaryota</taxon>
        <taxon>Fungi</taxon>
        <taxon>Fungi incertae sedis</taxon>
        <taxon>Mucoromycota</taxon>
        <taxon>Glomeromycotina</taxon>
        <taxon>Glomeromycetes</taxon>
        <taxon>Diversisporales</taxon>
        <taxon>Gigasporaceae</taxon>
        <taxon>Racocetra</taxon>
    </lineage>
</organism>
<feature type="non-terminal residue" evidence="1">
    <location>
        <position position="243"/>
    </location>
</feature>